<dbReference type="SUPFAM" id="SSF102645">
    <property type="entry name" value="CoaB-like"/>
    <property type="match status" value="1"/>
</dbReference>
<dbReference type="HAMAP" id="MF_02225">
    <property type="entry name" value="CoaBC"/>
    <property type="match status" value="1"/>
</dbReference>
<evidence type="ECO:0000256" key="4">
    <source>
        <dbReference type="RuleBase" id="RU364078"/>
    </source>
</evidence>
<gene>
    <name evidence="3 7" type="primary">coaBC</name>
    <name evidence="7" type="ORF">FO442_03530</name>
</gene>
<comment type="similarity">
    <text evidence="3 4">In the C-terminal section; belongs to the PPC synthetase family.</text>
</comment>
<feature type="domain" description="Flavoprotein" evidence="5">
    <location>
        <begin position="7"/>
        <end position="180"/>
    </location>
</feature>
<name>A0A556N809_9FLAO</name>
<dbReference type="Gene3D" id="3.40.50.1950">
    <property type="entry name" value="Flavin prenyltransferase-like"/>
    <property type="match status" value="1"/>
</dbReference>
<keyword evidence="2 3" id="KW-0456">Lyase</keyword>
<protein>
    <recommendedName>
        <fullName evidence="3">Coenzyme A biosynthesis bifunctional protein CoaBC</fullName>
    </recommendedName>
    <alternativeName>
        <fullName evidence="3">DNA/pantothenate metabolism flavoprotein</fullName>
    </alternativeName>
    <alternativeName>
        <fullName evidence="3">Phosphopantothenoylcysteine synthetase/decarboxylase</fullName>
        <shortName evidence="3">PPCS-PPCDC</shortName>
    </alternativeName>
    <domain>
        <recommendedName>
            <fullName evidence="3">Phosphopantothenoylcysteine decarboxylase</fullName>
            <shortName evidence="3">PPC decarboxylase</shortName>
            <shortName evidence="3">PPC-DC</shortName>
            <ecNumber evidence="3">4.1.1.36</ecNumber>
        </recommendedName>
        <alternativeName>
            <fullName evidence="3">CoaC</fullName>
        </alternativeName>
    </domain>
    <domain>
        <recommendedName>
            <fullName evidence="3">Phosphopantothenate--cysteine ligase</fullName>
            <ecNumber evidence="3">6.3.2.5</ecNumber>
        </recommendedName>
        <alternativeName>
            <fullName evidence="3">CoaB</fullName>
        </alternativeName>
        <alternativeName>
            <fullName evidence="3">Phosphopantothenoylcysteine synthetase</fullName>
            <shortName evidence="3">PPC synthetase</shortName>
            <shortName evidence="3">PPC-S</shortName>
        </alternativeName>
    </domain>
</protein>
<keyword evidence="3" id="KW-0460">Magnesium</keyword>
<dbReference type="EMBL" id="VLPL01000001">
    <property type="protein sequence ID" value="TSJ48223.1"/>
    <property type="molecule type" value="Genomic_DNA"/>
</dbReference>
<dbReference type="GO" id="GO:0010181">
    <property type="term" value="F:FMN binding"/>
    <property type="evidence" value="ECO:0007669"/>
    <property type="project" value="UniProtKB-UniRule"/>
</dbReference>
<dbReference type="GO" id="GO:0015937">
    <property type="term" value="P:coenzyme A biosynthetic process"/>
    <property type="evidence" value="ECO:0007669"/>
    <property type="project" value="UniProtKB-UniRule"/>
</dbReference>
<comment type="function">
    <text evidence="3">Catalyzes two sequential steps in the biosynthesis of coenzyme A. In the first step cysteine is conjugated to 4'-phosphopantothenate to form 4-phosphopantothenoylcysteine. In the second step the latter compound is decarboxylated to form 4'-phosphopantotheine.</text>
</comment>
<keyword evidence="3 4" id="KW-0436">Ligase</keyword>
<feature type="domain" description="DNA/pantothenate metabolism flavoprotein C-terminal" evidence="6">
    <location>
        <begin position="188"/>
        <end position="399"/>
    </location>
</feature>
<dbReference type="AlphaFoldDB" id="A0A556N809"/>
<proteinExistence type="inferred from homology"/>
<keyword evidence="3" id="KW-0511">Multifunctional enzyme</keyword>
<comment type="function">
    <text evidence="4">Catalyzes two steps in the biosynthesis of coenzyme A. In the first step cysteine is conjugated to 4'-phosphopantothenate to form 4-phosphopantothenoylcysteine, in the latter compound is decarboxylated to form 4'-phosphopantotheine.</text>
</comment>
<dbReference type="GO" id="GO:0015941">
    <property type="term" value="P:pantothenate catabolic process"/>
    <property type="evidence" value="ECO:0007669"/>
    <property type="project" value="InterPro"/>
</dbReference>
<organism evidence="7 8">
    <name type="scientific">Fluviicola chungangensis</name>
    <dbReference type="NCBI Taxonomy" id="2597671"/>
    <lineage>
        <taxon>Bacteria</taxon>
        <taxon>Pseudomonadati</taxon>
        <taxon>Bacteroidota</taxon>
        <taxon>Flavobacteriia</taxon>
        <taxon>Flavobacteriales</taxon>
        <taxon>Crocinitomicaceae</taxon>
        <taxon>Fluviicola</taxon>
    </lineage>
</organism>
<evidence type="ECO:0000259" key="5">
    <source>
        <dbReference type="Pfam" id="PF02441"/>
    </source>
</evidence>
<comment type="similarity">
    <text evidence="3 4">In the N-terminal section; belongs to the HFCD (homo-oligomeric flavin containing Cys decarboxylase) superfamily.</text>
</comment>
<evidence type="ECO:0000313" key="8">
    <source>
        <dbReference type="Proteomes" id="UP000316008"/>
    </source>
</evidence>
<feature type="region of interest" description="Phosphopantothenate--cysteine ligase" evidence="3">
    <location>
        <begin position="192"/>
        <end position="404"/>
    </location>
</feature>
<keyword evidence="3" id="KW-0479">Metal-binding</keyword>
<dbReference type="InterPro" id="IPR036551">
    <property type="entry name" value="Flavin_trans-like"/>
</dbReference>
<evidence type="ECO:0000313" key="7">
    <source>
        <dbReference type="EMBL" id="TSJ48223.1"/>
    </source>
</evidence>
<evidence type="ECO:0000259" key="6">
    <source>
        <dbReference type="Pfam" id="PF04127"/>
    </source>
</evidence>
<comment type="pathway">
    <text evidence="3 4">Cofactor biosynthesis; coenzyme A biosynthesis; CoA from (R)-pantothenate: step 2/5.</text>
</comment>
<keyword evidence="8" id="KW-1185">Reference proteome</keyword>
<dbReference type="GO" id="GO:0004632">
    <property type="term" value="F:phosphopantothenate--cysteine ligase activity"/>
    <property type="evidence" value="ECO:0007669"/>
    <property type="project" value="UniProtKB-UniRule"/>
</dbReference>
<evidence type="ECO:0000256" key="1">
    <source>
        <dbReference type="ARBA" id="ARBA00022793"/>
    </source>
</evidence>
<evidence type="ECO:0000256" key="3">
    <source>
        <dbReference type="HAMAP-Rule" id="MF_02225"/>
    </source>
</evidence>
<dbReference type="RefSeq" id="WP_144331758.1">
    <property type="nucleotide sequence ID" value="NZ_VLPL01000001.1"/>
</dbReference>
<dbReference type="GO" id="GO:0004633">
    <property type="term" value="F:phosphopantothenoylcysteine decarboxylase activity"/>
    <property type="evidence" value="ECO:0007669"/>
    <property type="project" value="UniProtKB-UniRule"/>
</dbReference>
<comment type="caution">
    <text evidence="3">Lacks conserved residue(s) required for the propagation of feature annotation.</text>
</comment>
<dbReference type="GO" id="GO:0046872">
    <property type="term" value="F:metal ion binding"/>
    <property type="evidence" value="ECO:0007669"/>
    <property type="project" value="UniProtKB-KW"/>
</dbReference>
<feature type="binding site" evidence="3">
    <location>
        <position position="346"/>
    </location>
    <ligand>
        <name>CTP</name>
        <dbReference type="ChEBI" id="CHEBI:37563"/>
    </ligand>
</feature>
<comment type="pathway">
    <text evidence="3 4">Cofactor biosynthesis; coenzyme A biosynthesis; CoA from (R)-pantothenate: step 3/5.</text>
</comment>
<feature type="binding site" evidence="3">
    <location>
        <position position="291"/>
    </location>
    <ligand>
        <name>CTP</name>
        <dbReference type="ChEBI" id="CHEBI:37563"/>
    </ligand>
</feature>
<comment type="cofactor">
    <cofactor evidence="3">
        <name>FMN</name>
        <dbReference type="ChEBI" id="CHEBI:58210"/>
    </cofactor>
    <text evidence="3">Binds 1 FMN per subunit.</text>
</comment>
<comment type="catalytic activity">
    <reaction evidence="3 4">
        <text>(R)-4'-phosphopantothenate + L-cysteine + CTP = N-[(R)-4-phosphopantothenoyl]-L-cysteine + CMP + diphosphate + H(+)</text>
        <dbReference type="Rhea" id="RHEA:19397"/>
        <dbReference type="ChEBI" id="CHEBI:10986"/>
        <dbReference type="ChEBI" id="CHEBI:15378"/>
        <dbReference type="ChEBI" id="CHEBI:33019"/>
        <dbReference type="ChEBI" id="CHEBI:35235"/>
        <dbReference type="ChEBI" id="CHEBI:37563"/>
        <dbReference type="ChEBI" id="CHEBI:59458"/>
        <dbReference type="ChEBI" id="CHEBI:60377"/>
        <dbReference type="EC" id="6.3.2.5"/>
    </reaction>
</comment>
<feature type="binding site" evidence="3">
    <location>
        <position position="281"/>
    </location>
    <ligand>
        <name>CTP</name>
        <dbReference type="ChEBI" id="CHEBI:37563"/>
    </ligand>
</feature>
<reference evidence="7 8" key="1">
    <citation type="submission" date="2019-07" db="EMBL/GenBank/DDBJ databases">
        <authorList>
            <person name="Huq M.A."/>
        </authorList>
    </citation>
    <scope>NUCLEOTIDE SEQUENCE [LARGE SCALE GENOMIC DNA]</scope>
    <source>
        <strain evidence="7 8">MAH-3</strain>
    </source>
</reference>
<comment type="caution">
    <text evidence="7">The sequence shown here is derived from an EMBL/GenBank/DDBJ whole genome shotgun (WGS) entry which is preliminary data.</text>
</comment>
<comment type="catalytic activity">
    <reaction evidence="3 4">
        <text>N-[(R)-4-phosphopantothenoyl]-L-cysteine + H(+) = (R)-4'-phosphopantetheine + CO2</text>
        <dbReference type="Rhea" id="RHEA:16793"/>
        <dbReference type="ChEBI" id="CHEBI:15378"/>
        <dbReference type="ChEBI" id="CHEBI:16526"/>
        <dbReference type="ChEBI" id="CHEBI:59458"/>
        <dbReference type="ChEBI" id="CHEBI:61723"/>
        <dbReference type="EC" id="4.1.1.36"/>
    </reaction>
</comment>
<comment type="cofactor">
    <cofactor evidence="3">
        <name>Mg(2+)</name>
        <dbReference type="ChEBI" id="CHEBI:18420"/>
    </cofactor>
</comment>
<feature type="binding site" evidence="3">
    <location>
        <position position="328"/>
    </location>
    <ligand>
        <name>CTP</name>
        <dbReference type="ChEBI" id="CHEBI:37563"/>
    </ligand>
</feature>
<feature type="binding site" evidence="3">
    <location>
        <position position="342"/>
    </location>
    <ligand>
        <name>CTP</name>
        <dbReference type="ChEBI" id="CHEBI:37563"/>
    </ligand>
</feature>
<dbReference type="NCBIfam" id="TIGR00521">
    <property type="entry name" value="coaBC_dfp"/>
    <property type="match status" value="1"/>
</dbReference>
<dbReference type="GO" id="GO:0071513">
    <property type="term" value="C:phosphopantothenoylcysteine decarboxylase complex"/>
    <property type="evidence" value="ECO:0007669"/>
    <property type="project" value="TreeGrafter"/>
</dbReference>
<dbReference type="UniPathway" id="UPA00241">
    <property type="reaction ID" value="UER00353"/>
</dbReference>
<dbReference type="Pfam" id="PF02441">
    <property type="entry name" value="Flavoprotein"/>
    <property type="match status" value="1"/>
</dbReference>
<dbReference type="PANTHER" id="PTHR14359:SF6">
    <property type="entry name" value="PHOSPHOPANTOTHENOYLCYSTEINE DECARBOXYLASE"/>
    <property type="match status" value="1"/>
</dbReference>
<dbReference type="EC" id="4.1.1.36" evidence="3"/>
<dbReference type="InterPro" id="IPR035929">
    <property type="entry name" value="CoaB-like_sf"/>
</dbReference>
<dbReference type="EC" id="6.3.2.5" evidence="3"/>
<accession>A0A556N809</accession>
<dbReference type="Gene3D" id="3.40.50.10300">
    <property type="entry name" value="CoaB-like"/>
    <property type="match status" value="1"/>
</dbReference>
<dbReference type="OrthoDB" id="9802554at2"/>
<keyword evidence="1 3" id="KW-0210">Decarboxylase</keyword>
<sequence length="404" mass="44310">MMSLEGKKILVGITGGIAAYKIASFVRLLKKQGAEVRCMMTPASSDFITPLTLSTLSESPVGIEFYNPKTGEWTNHVEWALWADVMIFAPVTANSLAKMAHGFSDNFLMATYLSAKCPVFIAPAMDLDMYQHQTIKDNLARLESFGYTIIPAESGFLASGLTGQGRMAEPEVLLQYLQDHFYADPRFSDKQFLVTAGPTYEAIDPVRFIGNHSSGKMGFALAEAITSLGGKVVLISGPSSLQVKHKNIELIRVTSALEMLDAVQQKWGQTDLGIFAAAVADYRPAVAENQKIKKTADELEIRLEKNPDILSWAASNRPAGANQKVVGFALETQNGLEYAKGKLEKKKLDAIVLNEMGDPGVGFGTDTNSVKLLFKSNKMRSFELQSKQELAFSLLNELMNNLYE</sequence>
<keyword evidence="3 4" id="KW-0288">FMN</keyword>
<dbReference type="InterPro" id="IPR007085">
    <property type="entry name" value="DNA/pantothenate-metab_flavo_C"/>
</dbReference>
<keyword evidence="3 4" id="KW-0285">Flavoprotein</keyword>
<feature type="region of interest" description="Phosphopantothenoylcysteine decarboxylase" evidence="3">
    <location>
        <begin position="1"/>
        <end position="191"/>
    </location>
</feature>
<dbReference type="Pfam" id="PF04127">
    <property type="entry name" value="DFP"/>
    <property type="match status" value="1"/>
</dbReference>
<evidence type="ECO:0000256" key="2">
    <source>
        <dbReference type="ARBA" id="ARBA00023239"/>
    </source>
</evidence>
<dbReference type="InterPro" id="IPR005252">
    <property type="entry name" value="CoaBC"/>
</dbReference>
<dbReference type="PANTHER" id="PTHR14359">
    <property type="entry name" value="HOMO-OLIGOMERIC FLAVIN CONTAINING CYS DECARBOXYLASE FAMILY"/>
    <property type="match status" value="1"/>
</dbReference>
<dbReference type="Proteomes" id="UP000316008">
    <property type="component" value="Unassembled WGS sequence"/>
</dbReference>
<dbReference type="InterPro" id="IPR003382">
    <property type="entry name" value="Flavoprotein"/>
</dbReference>
<feature type="binding site" evidence="3">
    <location>
        <begin position="307"/>
        <end position="310"/>
    </location>
    <ligand>
        <name>CTP</name>
        <dbReference type="ChEBI" id="CHEBI:37563"/>
    </ligand>
</feature>
<dbReference type="SUPFAM" id="SSF52507">
    <property type="entry name" value="Homo-oligomeric flavin-containing Cys decarboxylases, HFCD"/>
    <property type="match status" value="1"/>
</dbReference>